<dbReference type="OrthoDB" id="1433240at2"/>
<organism evidence="3 4">
    <name type="scientific">Chitinophaga eiseniae</name>
    <dbReference type="NCBI Taxonomy" id="634771"/>
    <lineage>
        <taxon>Bacteria</taxon>
        <taxon>Pseudomonadati</taxon>
        <taxon>Bacteroidota</taxon>
        <taxon>Chitinophagia</taxon>
        <taxon>Chitinophagales</taxon>
        <taxon>Chitinophagaceae</taxon>
        <taxon>Chitinophaga</taxon>
    </lineage>
</organism>
<feature type="domain" description="DUF3823" evidence="2">
    <location>
        <begin position="123"/>
        <end position="225"/>
    </location>
</feature>
<dbReference type="Gene3D" id="2.60.40.1120">
    <property type="entry name" value="Carboxypeptidase-like, regulatory domain"/>
    <property type="match status" value="1"/>
</dbReference>
<dbReference type="InterPro" id="IPR024278">
    <property type="entry name" value="DUF3823_N"/>
</dbReference>
<dbReference type="STRING" id="634771.SAMN04488128_101818"/>
<protein>
    <recommendedName>
        <fullName evidence="5">DUF3823 domain-containing protein</fullName>
    </recommendedName>
</protein>
<dbReference type="Gene3D" id="2.60.40.2060">
    <property type="match status" value="1"/>
</dbReference>
<evidence type="ECO:0000259" key="2">
    <source>
        <dbReference type="Pfam" id="PF18003"/>
    </source>
</evidence>
<proteinExistence type="predicted"/>
<dbReference type="PROSITE" id="PS51257">
    <property type="entry name" value="PROKAR_LIPOPROTEIN"/>
    <property type="match status" value="1"/>
</dbReference>
<keyword evidence="4" id="KW-1185">Reference proteome</keyword>
<dbReference type="Pfam" id="PF12866">
    <property type="entry name" value="DUF3823"/>
    <property type="match status" value="1"/>
</dbReference>
<sequence length="230" mass="25246">MRNSLFIIIVILLAVSCKKDNYAPPGTSFKGRIVYQGEAVNVGHGEVFFELWESGWGKRTPINVGVAQDGSFSSLLFDGTYQLVIPGNQGPFLTLPDGASHTDTTLLQLKGDRTMDIEVLPYYMIRNAKVSASGRQVTVNCKLEKIVTDTRARNVERVTLYVNRTQFVDGINNIANQTINGGDIQDPANITTQVNVPAINPVQSSVFVRVGVKVEGVEDMLFSPVIEQKL</sequence>
<feature type="domain" description="DUF3823" evidence="1">
    <location>
        <begin position="28"/>
        <end position="119"/>
    </location>
</feature>
<evidence type="ECO:0000313" key="4">
    <source>
        <dbReference type="Proteomes" id="UP000190367"/>
    </source>
</evidence>
<dbReference type="EMBL" id="FUWZ01000001">
    <property type="protein sequence ID" value="SJZ58565.1"/>
    <property type="molecule type" value="Genomic_DNA"/>
</dbReference>
<gene>
    <name evidence="3" type="ORF">SAMN04488128_101818</name>
</gene>
<dbReference type="RefSeq" id="WP_078667466.1">
    <property type="nucleotide sequence ID" value="NZ_FUWZ01000001.1"/>
</dbReference>
<accession>A0A1T4LV58</accession>
<evidence type="ECO:0000259" key="1">
    <source>
        <dbReference type="Pfam" id="PF12866"/>
    </source>
</evidence>
<evidence type="ECO:0000313" key="3">
    <source>
        <dbReference type="EMBL" id="SJZ58565.1"/>
    </source>
</evidence>
<dbReference type="InterPro" id="IPR041186">
    <property type="entry name" value="DUF3823_C"/>
</dbReference>
<dbReference type="AlphaFoldDB" id="A0A1T4LV58"/>
<dbReference type="Pfam" id="PF18003">
    <property type="entry name" value="DUF3823_C"/>
    <property type="match status" value="1"/>
</dbReference>
<dbReference type="Proteomes" id="UP000190367">
    <property type="component" value="Unassembled WGS sequence"/>
</dbReference>
<name>A0A1T4LV58_9BACT</name>
<evidence type="ECO:0008006" key="5">
    <source>
        <dbReference type="Google" id="ProtNLM"/>
    </source>
</evidence>
<reference evidence="4" key="1">
    <citation type="submission" date="2017-02" db="EMBL/GenBank/DDBJ databases">
        <authorList>
            <person name="Varghese N."/>
            <person name="Submissions S."/>
        </authorList>
    </citation>
    <scope>NUCLEOTIDE SEQUENCE [LARGE SCALE GENOMIC DNA]</scope>
    <source>
        <strain evidence="4">DSM 22224</strain>
    </source>
</reference>